<proteinExistence type="predicted"/>
<dbReference type="Proteomes" id="UP000287033">
    <property type="component" value="Unassembled WGS sequence"/>
</dbReference>
<dbReference type="STRING" id="137246.A0A401TXK4"/>
<name>A0A401TXK4_CHIPU</name>
<evidence type="ECO:0000313" key="3">
    <source>
        <dbReference type="Proteomes" id="UP000287033"/>
    </source>
</evidence>
<evidence type="ECO:0000256" key="1">
    <source>
        <dbReference type="SAM" id="SignalP"/>
    </source>
</evidence>
<protein>
    <submittedName>
        <fullName evidence="2">Uncharacterized protein</fullName>
    </submittedName>
</protein>
<feature type="chain" id="PRO_5019520876" evidence="1">
    <location>
        <begin position="41"/>
        <end position="171"/>
    </location>
</feature>
<comment type="caution">
    <text evidence="2">The sequence shown here is derived from an EMBL/GenBank/DDBJ whole genome shotgun (WGS) entry which is preliminary data.</text>
</comment>
<keyword evidence="3" id="KW-1185">Reference proteome</keyword>
<reference evidence="2 3" key="1">
    <citation type="journal article" date="2018" name="Nat. Ecol. Evol.">
        <title>Shark genomes provide insights into elasmobranch evolution and the origin of vertebrates.</title>
        <authorList>
            <person name="Hara Y"/>
            <person name="Yamaguchi K"/>
            <person name="Onimaru K"/>
            <person name="Kadota M"/>
            <person name="Koyanagi M"/>
            <person name="Keeley SD"/>
            <person name="Tatsumi K"/>
            <person name="Tanaka K"/>
            <person name="Motone F"/>
            <person name="Kageyama Y"/>
            <person name="Nozu R"/>
            <person name="Adachi N"/>
            <person name="Nishimura O"/>
            <person name="Nakagawa R"/>
            <person name="Tanegashima C"/>
            <person name="Kiyatake I"/>
            <person name="Matsumoto R"/>
            <person name="Murakumo K"/>
            <person name="Nishida K"/>
            <person name="Terakita A"/>
            <person name="Kuratani S"/>
            <person name="Sato K"/>
            <person name="Hyodo S Kuraku.S."/>
        </authorList>
    </citation>
    <scope>NUCLEOTIDE SEQUENCE [LARGE SCALE GENOMIC DNA]</scope>
</reference>
<sequence length="171" mass="18446">MARTAAAGTWSQGRAWARTARLCLLAAGLALFVCPTALRAEDPPPVPGEATFSAANGYARLVLKLKEDVESEVTTAGSIIVIRFKRPVDIPVEKLSDAVPDYVGAARRDPDGSAIRLSLARRVTVNTMTAGERIFVDFLPDGWTGPPPSLPQDVIRELAERARAAERLLRI</sequence>
<keyword evidence="1" id="KW-0732">Signal</keyword>
<accession>A0A401TXK4</accession>
<feature type="signal peptide" evidence="1">
    <location>
        <begin position="1"/>
        <end position="40"/>
    </location>
</feature>
<dbReference type="OrthoDB" id="10466031at2759"/>
<organism evidence="2 3">
    <name type="scientific">Chiloscyllium punctatum</name>
    <name type="common">Brownbanded bambooshark</name>
    <name type="synonym">Hemiscyllium punctatum</name>
    <dbReference type="NCBI Taxonomy" id="137246"/>
    <lineage>
        <taxon>Eukaryota</taxon>
        <taxon>Metazoa</taxon>
        <taxon>Chordata</taxon>
        <taxon>Craniata</taxon>
        <taxon>Vertebrata</taxon>
        <taxon>Chondrichthyes</taxon>
        <taxon>Elasmobranchii</taxon>
        <taxon>Galeomorphii</taxon>
        <taxon>Galeoidea</taxon>
        <taxon>Orectolobiformes</taxon>
        <taxon>Hemiscylliidae</taxon>
        <taxon>Chiloscyllium</taxon>
    </lineage>
</organism>
<dbReference type="EMBL" id="BEZZ01219267">
    <property type="protein sequence ID" value="GCC47360.1"/>
    <property type="molecule type" value="Genomic_DNA"/>
</dbReference>
<feature type="non-terminal residue" evidence="2">
    <location>
        <position position="171"/>
    </location>
</feature>
<evidence type="ECO:0000313" key="2">
    <source>
        <dbReference type="EMBL" id="GCC47360.1"/>
    </source>
</evidence>
<dbReference type="AlphaFoldDB" id="A0A401TXK4"/>
<gene>
    <name evidence="2" type="ORF">chiPu_0031790</name>
</gene>